<evidence type="ECO:0000313" key="14">
    <source>
        <dbReference type="Proteomes" id="UP000030528"/>
    </source>
</evidence>
<dbReference type="Pfam" id="PF01264">
    <property type="entry name" value="Chorismate_synt"/>
    <property type="match status" value="1"/>
</dbReference>
<dbReference type="RefSeq" id="WP_026799514.1">
    <property type="nucleotide sequence ID" value="NZ_AULI01000002.1"/>
</dbReference>
<dbReference type="UniPathway" id="UPA00053">
    <property type="reaction ID" value="UER00090"/>
</dbReference>
<keyword evidence="7 11" id="KW-0274">FAD</keyword>
<dbReference type="Proteomes" id="UP000030528">
    <property type="component" value="Unassembled WGS sequence"/>
</dbReference>
<feature type="binding site" evidence="11">
    <location>
        <begin position="251"/>
        <end position="252"/>
    </location>
    <ligand>
        <name>FMN</name>
        <dbReference type="ChEBI" id="CHEBI:58210"/>
    </ligand>
</feature>
<evidence type="ECO:0000256" key="11">
    <source>
        <dbReference type="HAMAP-Rule" id="MF_00300"/>
    </source>
</evidence>
<evidence type="ECO:0000256" key="10">
    <source>
        <dbReference type="ARBA" id="ARBA00023239"/>
    </source>
</evidence>
<dbReference type="AlphaFoldDB" id="A0A0A5GFY4"/>
<evidence type="ECO:0000256" key="4">
    <source>
        <dbReference type="ARBA" id="ARBA00022605"/>
    </source>
</evidence>
<dbReference type="PANTHER" id="PTHR21085:SF0">
    <property type="entry name" value="CHORISMATE SYNTHASE"/>
    <property type="match status" value="1"/>
</dbReference>
<dbReference type="PROSITE" id="PS00787">
    <property type="entry name" value="CHORISMATE_SYNTHASE_1"/>
    <property type="match status" value="1"/>
</dbReference>
<dbReference type="CDD" id="cd07304">
    <property type="entry name" value="Chorismate_synthase"/>
    <property type="match status" value="1"/>
</dbReference>
<evidence type="ECO:0000256" key="12">
    <source>
        <dbReference type="RuleBase" id="RU000605"/>
    </source>
</evidence>
<feature type="binding site" evidence="11">
    <location>
        <position position="39"/>
    </location>
    <ligand>
        <name>NADP(+)</name>
        <dbReference type="ChEBI" id="CHEBI:58349"/>
    </ligand>
</feature>
<dbReference type="STRING" id="1385510.GCA_000425205_00744"/>
<evidence type="ECO:0000256" key="9">
    <source>
        <dbReference type="ARBA" id="ARBA00023141"/>
    </source>
</evidence>
<dbReference type="InterPro" id="IPR000453">
    <property type="entry name" value="Chorismate_synth"/>
</dbReference>
<feature type="binding site" evidence="11">
    <location>
        <position position="296"/>
    </location>
    <ligand>
        <name>FMN</name>
        <dbReference type="ChEBI" id="CHEBI:58210"/>
    </ligand>
</feature>
<dbReference type="InterPro" id="IPR035904">
    <property type="entry name" value="Chorismate_synth_AroC_sf"/>
</dbReference>
<dbReference type="GO" id="GO:0009073">
    <property type="term" value="P:aromatic amino acid family biosynthetic process"/>
    <property type="evidence" value="ECO:0007669"/>
    <property type="project" value="UniProtKB-KW"/>
</dbReference>
<dbReference type="EMBL" id="AVPE01000007">
    <property type="protein sequence ID" value="KGX92161.1"/>
    <property type="molecule type" value="Genomic_DNA"/>
</dbReference>
<feature type="binding site" evidence="11">
    <location>
        <begin position="130"/>
        <end position="132"/>
    </location>
    <ligand>
        <name>FMN</name>
        <dbReference type="ChEBI" id="CHEBI:58210"/>
    </ligand>
</feature>
<evidence type="ECO:0000256" key="6">
    <source>
        <dbReference type="ARBA" id="ARBA00022643"/>
    </source>
</evidence>
<evidence type="ECO:0000256" key="1">
    <source>
        <dbReference type="ARBA" id="ARBA00005044"/>
    </source>
</evidence>
<evidence type="ECO:0000256" key="8">
    <source>
        <dbReference type="ARBA" id="ARBA00022857"/>
    </source>
</evidence>
<proteinExistence type="inferred from homology"/>
<comment type="pathway">
    <text evidence="1 11 12">Metabolic intermediate biosynthesis; chorismate biosynthesis; chorismate from D-erythrose 4-phosphate and phosphoenolpyruvate: step 7/7.</text>
</comment>
<dbReference type="GO" id="GO:0009423">
    <property type="term" value="P:chorismate biosynthetic process"/>
    <property type="evidence" value="ECO:0007669"/>
    <property type="project" value="UniProtKB-UniRule"/>
</dbReference>
<reference evidence="13 14" key="1">
    <citation type="submission" date="2013-08" db="EMBL/GenBank/DDBJ databases">
        <authorList>
            <person name="Huang J."/>
            <person name="Wang G."/>
        </authorList>
    </citation>
    <scope>NUCLEOTIDE SEQUENCE [LARGE SCALE GENOMIC DNA]</scope>
    <source>
        <strain evidence="13 14">JSM 076056</strain>
    </source>
</reference>
<comment type="caution">
    <text evidence="13">The sequence shown here is derived from an EMBL/GenBank/DDBJ whole genome shotgun (WGS) entry which is preliminary data.</text>
</comment>
<evidence type="ECO:0000256" key="5">
    <source>
        <dbReference type="ARBA" id="ARBA00022630"/>
    </source>
</evidence>
<evidence type="ECO:0000256" key="2">
    <source>
        <dbReference type="ARBA" id="ARBA00008014"/>
    </source>
</evidence>
<dbReference type="HAMAP" id="MF_00300">
    <property type="entry name" value="Chorismate_synth"/>
    <property type="match status" value="1"/>
</dbReference>
<dbReference type="PIRSF" id="PIRSF001456">
    <property type="entry name" value="Chorismate_synth"/>
    <property type="match status" value="1"/>
</dbReference>
<dbReference type="GO" id="GO:0004107">
    <property type="term" value="F:chorismate synthase activity"/>
    <property type="evidence" value="ECO:0007669"/>
    <property type="project" value="UniProtKB-UniRule"/>
</dbReference>
<dbReference type="OrthoDB" id="9771806at2"/>
<dbReference type="PANTHER" id="PTHR21085">
    <property type="entry name" value="CHORISMATE SYNTHASE"/>
    <property type="match status" value="1"/>
</dbReference>
<dbReference type="EC" id="4.2.3.5" evidence="3 11"/>
<gene>
    <name evidence="11" type="primary">aroC</name>
    <name evidence="13" type="ORF">N781_17835</name>
</gene>
<evidence type="ECO:0000256" key="7">
    <source>
        <dbReference type="ARBA" id="ARBA00022827"/>
    </source>
</evidence>
<comment type="catalytic activity">
    <reaction evidence="11 12">
        <text>5-O-(1-carboxyvinyl)-3-phosphoshikimate = chorismate + phosphate</text>
        <dbReference type="Rhea" id="RHEA:21020"/>
        <dbReference type="ChEBI" id="CHEBI:29748"/>
        <dbReference type="ChEBI" id="CHEBI:43474"/>
        <dbReference type="ChEBI" id="CHEBI:57701"/>
        <dbReference type="EC" id="4.2.3.5"/>
    </reaction>
</comment>
<keyword evidence="9 11" id="KW-0057">Aromatic amino acid biosynthesis</keyword>
<accession>A0A0A5GFY4</accession>
<evidence type="ECO:0000256" key="3">
    <source>
        <dbReference type="ARBA" id="ARBA00013036"/>
    </source>
</evidence>
<dbReference type="NCBIfam" id="NF003793">
    <property type="entry name" value="PRK05382.1"/>
    <property type="match status" value="1"/>
</dbReference>
<comment type="similarity">
    <text evidence="2 11 12">Belongs to the chorismate synthase family.</text>
</comment>
<keyword evidence="5 11" id="KW-0285">Flavoprotein</keyword>
<keyword evidence="8 11" id="KW-0521">NADP</keyword>
<feature type="binding site" evidence="11">
    <location>
        <position position="45"/>
    </location>
    <ligand>
        <name>NADP(+)</name>
        <dbReference type="ChEBI" id="CHEBI:58349"/>
    </ligand>
</feature>
<keyword evidence="6 11" id="KW-0288">FMN</keyword>
<protein>
    <recommendedName>
        <fullName evidence="3 11">Chorismate synthase</fullName>
        <shortName evidence="11">CS</shortName>
        <ecNumber evidence="3 11">4.2.3.5</ecNumber>
    </recommendedName>
    <alternativeName>
        <fullName evidence="11">5-enolpyruvylshikimate-3-phosphate phospholyase</fullName>
    </alternativeName>
</protein>
<name>A0A0A5GFY4_9BACI</name>
<dbReference type="GO" id="GO:0005829">
    <property type="term" value="C:cytosol"/>
    <property type="evidence" value="ECO:0007669"/>
    <property type="project" value="TreeGrafter"/>
</dbReference>
<keyword evidence="4 11" id="KW-0028">Amino-acid biosynthesis</keyword>
<dbReference type="SUPFAM" id="SSF103263">
    <property type="entry name" value="Chorismate synthase, AroC"/>
    <property type="match status" value="1"/>
</dbReference>
<dbReference type="PROSITE" id="PS00788">
    <property type="entry name" value="CHORISMATE_SYNTHASE_2"/>
    <property type="match status" value="1"/>
</dbReference>
<dbReference type="GO" id="GO:0008652">
    <property type="term" value="P:amino acid biosynthetic process"/>
    <property type="evidence" value="ECO:0007669"/>
    <property type="project" value="UniProtKB-KW"/>
</dbReference>
<dbReference type="InterPro" id="IPR020541">
    <property type="entry name" value="Chorismate_synthase_CS"/>
</dbReference>
<keyword evidence="10 11" id="KW-0456">Lyase</keyword>
<feature type="binding site" evidence="11">
    <location>
        <begin position="311"/>
        <end position="315"/>
    </location>
    <ligand>
        <name>FMN</name>
        <dbReference type="ChEBI" id="CHEBI:58210"/>
    </ligand>
</feature>
<organism evidence="13 14">
    <name type="scientific">Pontibacillus halophilus JSM 076056 = DSM 19796</name>
    <dbReference type="NCBI Taxonomy" id="1385510"/>
    <lineage>
        <taxon>Bacteria</taxon>
        <taxon>Bacillati</taxon>
        <taxon>Bacillota</taxon>
        <taxon>Bacilli</taxon>
        <taxon>Bacillales</taxon>
        <taxon>Bacillaceae</taxon>
        <taxon>Pontibacillus</taxon>
    </lineage>
</organism>
<comment type="subunit">
    <text evidence="11">Homotetramer.</text>
</comment>
<dbReference type="Gene3D" id="3.60.150.10">
    <property type="entry name" value="Chorismate synthase AroC"/>
    <property type="match status" value="1"/>
</dbReference>
<dbReference type="NCBIfam" id="TIGR00033">
    <property type="entry name" value="aroC"/>
    <property type="match status" value="1"/>
</dbReference>
<keyword evidence="14" id="KW-1185">Reference proteome</keyword>
<feature type="binding site" evidence="11">
    <location>
        <position position="337"/>
    </location>
    <ligand>
        <name>FMN</name>
        <dbReference type="ChEBI" id="CHEBI:58210"/>
    </ligand>
</feature>
<dbReference type="FunFam" id="3.60.150.10:FF:000002">
    <property type="entry name" value="Chorismate synthase"/>
    <property type="match status" value="1"/>
</dbReference>
<comment type="cofactor">
    <cofactor evidence="11 12">
        <name>FMNH2</name>
        <dbReference type="ChEBI" id="CHEBI:57618"/>
    </cofactor>
    <text evidence="11 12">Reduced FMN (FMNH(2)).</text>
</comment>
<sequence>MRYLTAGESHGKQLTTIIEGLPSNMPLLTEDIDESLLRRQGGYGRGRRMQIEKDLIEIVGGVRHGYTLGSPVSLVLKNDDFTHWRNIMGEDPIDDGEKVKRTISRPRPGHADLNGAIKYGHRDMRNVLERSSARETGARVAAGAVAKKLLASLGINIIGYVQNIGGVVAKEQPELSFEERRDRSEASPVRTLDDEAGEKMMSQIDEAKANGDSIGGVVEVMVEGMPAGIGSYVHYDRKLDSRVAGGVMSINAFKGVEFGIGFEAANRNGSKVHDEIAWDEQQGYYRKTNNLGGFEGGMTTGMPIIVKGVMKPIPTLYKPLQSVDIETKEPFQASIERSDACAVPAAAVVMEHVVAWEIANAVLEQFPHDQFSKLKEALDQYREEIKEF</sequence>
<dbReference type="GO" id="GO:0010181">
    <property type="term" value="F:FMN binding"/>
    <property type="evidence" value="ECO:0007669"/>
    <property type="project" value="TreeGrafter"/>
</dbReference>
<evidence type="ECO:0000313" key="13">
    <source>
        <dbReference type="EMBL" id="KGX92161.1"/>
    </source>
</evidence>
<comment type="function">
    <text evidence="11">Catalyzes the anti-1,4-elimination of the C-3 phosphate and the C-6 proR hydrogen from 5-enolpyruvylshikimate-3-phosphate (EPSP) to yield chorismate, which is the branch point compound that serves as the starting substrate for the three terminal pathways of aromatic amino acid biosynthesis. This reaction introduces a second double bond into the aromatic ring system.</text>
</comment>
<dbReference type="eggNOG" id="COG0082">
    <property type="taxonomic scope" value="Bacteria"/>
</dbReference>